<accession>A0A6F9DB61</accession>
<dbReference type="PANTHER" id="PTHR21041:SF17">
    <property type="entry name" value="E3 UBIQUITIN-PROTEIN LIGASE DCST1"/>
    <property type="match status" value="1"/>
</dbReference>
<dbReference type="EMBL" id="LR784384">
    <property type="protein sequence ID" value="CAB3236425.1"/>
    <property type="molecule type" value="mRNA"/>
</dbReference>
<reference evidence="9" key="1">
    <citation type="submission" date="2020-04" db="EMBL/GenBank/DDBJ databases">
        <authorList>
            <person name="Neveu A P."/>
        </authorList>
    </citation>
    <scope>NUCLEOTIDE SEQUENCE</scope>
    <source>
        <tissue evidence="9">Whole embryo</tissue>
    </source>
</reference>
<evidence type="ECO:0000256" key="1">
    <source>
        <dbReference type="ARBA" id="ARBA00004141"/>
    </source>
</evidence>
<feature type="transmembrane region" description="Helical" evidence="5">
    <location>
        <begin position="249"/>
        <end position="268"/>
    </location>
</feature>
<organism evidence="9">
    <name type="scientific">Phallusia mammillata</name>
    <dbReference type="NCBI Taxonomy" id="59560"/>
    <lineage>
        <taxon>Eukaryota</taxon>
        <taxon>Metazoa</taxon>
        <taxon>Chordata</taxon>
        <taxon>Tunicata</taxon>
        <taxon>Ascidiacea</taxon>
        <taxon>Phlebobranchia</taxon>
        <taxon>Ascidiidae</taxon>
        <taxon>Phallusia</taxon>
    </lineage>
</organism>
<protein>
    <submittedName>
        <fullName evidence="9">DC-STAMP domain-containing protein 1-like</fullName>
    </submittedName>
</protein>
<dbReference type="Pfam" id="PF26037">
    <property type="entry name" value="zf-RING_DCST1_C"/>
    <property type="match status" value="1"/>
</dbReference>
<keyword evidence="4 5" id="KW-0472">Membrane</keyword>
<dbReference type="InterPro" id="IPR058842">
    <property type="entry name" value="DCST1_C"/>
</dbReference>
<keyword evidence="6" id="KW-0732">Signal</keyword>
<evidence type="ECO:0000256" key="5">
    <source>
        <dbReference type="SAM" id="Phobius"/>
    </source>
</evidence>
<dbReference type="AlphaFoldDB" id="A0A6F9DB61"/>
<feature type="domain" description="E3 ubiquitin-protein ligase DCST1-like C-terminal" evidence="8">
    <location>
        <begin position="526"/>
        <end position="569"/>
    </location>
</feature>
<feature type="transmembrane region" description="Helical" evidence="5">
    <location>
        <begin position="329"/>
        <end position="349"/>
    </location>
</feature>
<dbReference type="PANTHER" id="PTHR21041">
    <property type="entry name" value="DENDRITIC CELL-SPECIFIC TRANSMEMBRANE PROTEIN"/>
    <property type="match status" value="1"/>
</dbReference>
<name>A0A6F9DB61_9ASCI</name>
<keyword evidence="2 5" id="KW-0812">Transmembrane</keyword>
<evidence type="ECO:0000256" key="2">
    <source>
        <dbReference type="ARBA" id="ARBA00022692"/>
    </source>
</evidence>
<keyword evidence="3 5" id="KW-1133">Transmembrane helix</keyword>
<evidence type="ECO:0000256" key="6">
    <source>
        <dbReference type="SAM" id="SignalP"/>
    </source>
</evidence>
<comment type="subcellular location">
    <subcellularLocation>
        <location evidence="1">Membrane</location>
        <topology evidence="1">Multi-pass membrane protein</topology>
    </subcellularLocation>
</comment>
<feature type="chain" id="PRO_5026290313" evidence="6">
    <location>
        <begin position="21"/>
        <end position="601"/>
    </location>
</feature>
<dbReference type="Pfam" id="PF07782">
    <property type="entry name" value="DC_STAMP"/>
    <property type="match status" value="1"/>
</dbReference>
<feature type="signal peptide" evidence="6">
    <location>
        <begin position="1"/>
        <end position="20"/>
    </location>
</feature>
<proteinExistence type="evidence at transcript level"/>
<dbReference type="InterPro" id="IPR051856">
    <property type="entry name" value="CSR-E3_Ligase_Protein"/>
</dbReference>
<evidence type="ECO:0000256" key="3">
    <source>
        <dbReference type="ARBA" id="ARBA00022989"/>
    </source>
</evidence>
<evidence type="ECO:0000313" key="9">
    <source>
        <dbReference type="EMBL" id="CAB3236425.1"/>
    </source>
</evidence>
<dbReference type="GO" id="GO:0016020">
    <property type="term" value="C:membrane"/>
    <property type="evidence" value="ECO:0007669"/>
    <property type="project" value="UniProtKB-SubCell"/>
</dbReference>
<feature type="domain" description="Dendritic cell-specific transmembrane protein-like" evidence="7">
    <location>
        <begin position="278"/>
        <end position="469"/>
    </location>
</feature>
<gene>
    <name evidence="9" type="primary">Dcst1</name>
</gene>
<dbReference type="InterPro" id="IPR012858">
    <property type="entry name" value="DC_STAMP-like"/>
</dbReference>
<evidence type="ECO:0000256" key="4">
    <source>
        <dbReference type="ARBA" id="ARBA00023136"/>
    </source>
</evidence>
<evidence type="ECO:0000259" key="7">
    <source>
        <dbReference type="Pfam" id="PF07782"/>
    </source>
</evidence>
<feature type="transmembrane region" description="Helical" evidence="5">
    <location>
        <begin position="425"/>
        <end position="446"/>
    </location>
</feature>
<sequence length="601" mass="69631">MVGRTGRGALQALLATWILAGPISNIMYHSGEVVHSMTCISRMQSEQMGKLMHLLHAPVTAGLRQVVDDAEAMNETEEAMSENLDQMKQELWSKELHEANDRFEEDQDIAGKLRTDAVRRCTGVFGHGIAECVRFFRQKEQDCWDTIGIPIIRDILCAVLKASFLCDVVGYFDTMCQGVPHTDNEAVNRNYSDMNKITDKLDDEFDTEMKWKVPLPDQKTGVVTVEEIAQRLESDYAAKKRIFDFSITLIKKFVAVSFIFVLTGAFSYNKNYLRDVRFDNLYVTSYFQQKDAERKNQGKRHLIPLSRLEKRNVIFPTALKLTQAEKKSVVFKLIKIVANILFTILLLLFDHVIYKFLYLIRKHGKVDVDVSARHMLEVVVEGNRTVAVLLKRLFKPFEDNDHVLDSSTTNLDCLPVAKKTPISDYIWIGSLYSVLLFTVMLDAYALRLRHVIAAIAYRRREKSRIVMLYGDLMRRRKNRLAHVRLSVQKLARNFRLKQKHSLLEVIRFKFPFLDRCFNLLGLGKLRCLICEDKESSKRPLITCEEEKCRIRYCHVCWQEVGECCWACKNYEPTEEERMEFGIFEEPEETAEDSEKDEDVVP</sequence>
<evidence type="ECO:0000259" key="8">
    <source>
        <dbReference type="Pfam" id="PF26037"/>
    </source>
</evidence>